<evidence type="ECO:0000313" key="1">
    <source>
        <dbReference type="EMBL" id="MFC7199229.1"/>
    </source>
</evidence>
<sequence length="136" mass="14105">MDDHVLAVAAVSALAVGSGGFSSVSADRIVEVNVVESQNAYVGVLACEKANATSNATKNGTNPVRITVTNRYTEAITVVAIHDDRGTTIPQKTKASLRPGESQHFSGHANESVIVDIAGDGLSANITADVRQKGRC</sequence>
<dbReference type="RefSeq" id="WP_279529170.1">
    <property type="nucleotide sequence ID" value="NZ_CP122312.1"/>
</dbReference>
<reference evidence="1 2" key="1">
    <citation type="journal article" date="2019" name="Int. J. Syst. Evol. Microbiol.">
        <title>The Global Catalogue of Microorganisms (GCM) 10K type strain sequencing project: providing services to taxonomists for standard genome sequencing and annotation.</title>
        <authorList>
            <consortium name="The Broad Institute Genomics Platform"/>
            <consortium name="The Broad Institute Genome Sequencing Center for Infectious Disease"/>
            <person name="Wu L."/>
            <person name="Ma J."/>
        </authorList>
    </citation>
    <scope>NUCLEOTIDE SEQUENCE [LARGE SCALE GENOMIC DNA]</scope>
    <source>
        <strain evidence="1 2">XZGYJ-43</strain>
    </source>
</reference>
<proteinExistence type="predicted"/>
<gene>
    <name evidence="1" type="ORF">ACFQJ9_07335</name>
</gene>
<name>A0ABD5Z265_9EURY</name>
<comment type="caution">
    <text evidence="1">The sequence shown here is derived from an EMBL/GenBank/DDBJ whole genome shotgun (WGS) entry which is preliminary data.</text>
</comment>
<keyword evidence="2" id="KW-1185">Reference proteome</keyword>
<dbReference type="AlphaFoldDB" id="A0ABD5Z265"/>
<evidence type="ECO:0008006" key="3">
    <source>
        <dbReference type="Google" id="ProtNLM"/>
    </source>
</evidence>
<accession>A0ABD5Z265</accession>
<dbReference type="Proteomes" id="UP001596447">
    <property type="component" value="Unassembled WGS sequence"/>
</dbReference>
<organism evidence="1 2">
    <name type="scientific">Halospeciosus flavus</name>
    <dbReference type="NCBI Taxonomy" id="3032283"/>
    <lineage>
        <taxon>Archaea</taxon>
        <taxon>Methanobacteriati</taxon>
        <taxon>Methanobacteriota</taxon>
        <taxon>Stenosarchaea group</taxon>
        <taxon>Halobacteria</taxon>
        <taxon>Halobacteriales</taxon>
        <taxon>Halobacteriaceae</taxon>
        <taxon>Halospeciosus</taxon>
    </lineage>
</organism>
<evidence type="ECO:0000313" key="2">
    <source>
        <dbReference type="Proteomes" id="UP001596447"/>
    </source>
</evidence>
<protein>
    <recommendedName>
        <fullName evidence="3">DUF5666 domain-containing protein</fullName>
    </recommendedName>
</protein>
<dbReference type="EMBL" id="JBHTAR010000011">
    <property type="protein sequence ID" value="MFC7199229.1"/>
    <property type="molecule type" value="Genomic_DNA"/>
</dbReference>